<reference evidence="12" key="1">
    <citation type="submission" date="2021-11" db="EMBL/GenBank/DDBJ databases">
        <authorList>
            <person name="Islam A."/>
            <person name="Islam S."/>
            <person name="Flora M.S."/>
            <person name="Rahman M."/>
            <person name="Ziaur R.M."/>
            <person name="Epstein J.H."/>
            <person name="Hassan M."/>
            <person name="Klassen M."/>
            <person name="Woodard K."/>
            <person name="Webb A."/>
            <person name="Webby R.J."/>
            <person name="El Zowalaty M.E."/>
        </authorList>
    </citation>
    <scope>NUCLEOTIDE SEQUENCE</scope>
    <source>
        <strain evidence="12">Pbs3</strain>
    </source>
</reference>
<accession>A0AAU9KQZ9</accession>
<evidence type="ECO:0000256" key="4">
    <source>
        <dbReference type="ARBA" id="ARBA00022490"/>
    </source>
</evidence>
<evidence type="ECO:0000256" key="5">
    <source>
        <dbReference type="ARBA" id="ARBA00022574"/>
    </source>
</evidence>
<comment type="subcellular location">
    <subcellularLocation>
        <location evidence="2">Cytoplasm</location>
        <location evidence="2">Cytosol</location>
    </subcellularLocation>
    <subcellularLocation>
        <location evidence="1">Peroxisome matrix</location>
    </subcellularLocation>
</comment>
<dbReference type="PANTHER" id="PTHR46027:SF1">
    <property type="entry name" value="PEROXISOMAL TARGETING SIGNAL 2 RECEPTOR"/>
    <property type="match status" value="1"/>
</dbReference>
<dbReference type="InterPro" id="IPR036322">
    <property type="entry name" value="WD40_repeat_dom_sf"/>
</dbReference>
<evidence type="ECO:0000256" key="3">
    <source>
        <dbReference type="ARBA" id="ARBA00022448"/>
    </source>
</evidence>
<organism evidence="12 13">
    <name type="scientific">Peronospora belbahrii</name>
    <dbReference type="NCBI Taxonomy" id="622444"/>
    <lineage>
        <taxon>Eukaryota</taxon>
        <taxon>Sar</taxon>
        <taxon>Stramenopiles</taxon>
        <taxon>Oomycota</taxon>
        <taxon>Peronosporomycetes</taxon>
        <taxon>Peronosporales</taxon>
        <taxon>Peronosporaceae</taxon>
        <taxon>Peronospora</taxon>
    </lineage>
</organism>
<sequence length="433" mass="46731">MPFSDVEEHVKEFELPLLAVAQSHLEGNVWSGGVALLEATTCEQLCELQLKTGVTSLAWCGQDGDMLALGCDDGDVRLTRLSADVALAFVPIGTNDSTSEENATPTGWGHDDLITGISASKLDKVQLATCSWDLTVKLWDIGALDKTIATFEGHTDLIWSVAMNPTQAHLLCSASQDTTVQVWDARHPENAALAVATRLPALSVDWHPTKSAVFSVGLEDGKVCIFDVRSPRTPLAQRDIHRAAVHVVKYSPYQDGLLATGGDDGMAFVTTDSMLMDESVGSGGHELLVGEEKLKPHRDYVRALEWFQLAHAVPSSDDKNIDTVLATGSWDKSVHKWNVAEYTTAVVDKALSPYVSGSTVPATPPGVLLHRSNNFKAQENGDFAARERLLATTLVRVLVKLAGEQDNLHLAATAGNALLEELSAARKELPFFT</sequence>
<gene>
    <name evidence="12" type="ORF">PBS003_LOCUS1468</name>
</gene>
<dbReference type="Pfam" id="PF00400">
    <property type="entry name" value="WD40"/>
    <property type="match status" value="2"/>
</dbReference>
<evidence type="ECO:0000256" key="10">
    <source>
        <dbReference type="ARBA" id="ARBA00032565"/>
    </source>
</evidence>
<comment type="caution">
    <text evidence="12">The sequence shown here is derived from an EMBL/GenBank/DDBJ whole genome shotgun (WGS) entry which is preliminary data.</text>
</comment>
<dbReference type="InterPro" id="IPR019775">
    <property type="entry name" value="WD40_repeat_CS"/>
</dbReference>
<dbReference type="PANTHER" id="PTHR46027">
    <property type="entry name" value="PEROXISOMAL TARGETING SIGNAL 2 RECEPTOR"/>
    <property type="match status" value="1"/>
</dbReference>
<dbReference type="GO" id="GO:0005782">
    <property type="term" value="C:peroxisomal matrix"/>
    <property type="evidence" value="ECO:0007669"/>
    <property type="project" value="UniProtKB-SubCell"/>
</dbReference>
<dbReference type="PROSITE" id="PS50294">
    <property type="entry name" value="WD_REPEATS_REGION"/>
    <property type="match status" value="1"/>
</dbReference>
<dbReference type="GO" id="GO:0005829">
    <property type="term" value="C:cytosol"/>
    <property type="evidence" value="ECO:0007669"/>
    <property type="project" value="UniProtKB-SubCell"/>
</dbReference>
<keyword evidence="7" id="KW-0653">Protein transport</keyword>
<dbReference type="Proteomes" id="UP001160483">
    <property type="component" value="Unassembled WGS sequence"/>
</dbReference>
<feature type="repeat" description="WD" evidence="11">
    <location>
        <begin position="151"/>
        <end position="193"/>
    </location>
</feature>
<evidence type="ECO:0000256" key="6">
    <source>
        <dbReference type="ARBA" id="ARBA00022737"/>
    </source>
</evidence>
<dbReference type="InterPro" id="IPR015943">
    <property type="entry name" value="WD40/YVTN_repeat-like_dom_sf"/>
</dbReference>
<dbReference type="GO" id="GO:0016558">
    <property type="term" value="P:protein import into peroxisome matrix"/>
    <property type="evidence" value="ECO:0007669"/>
    <property type="project" value="InterPro"/>
</dbReference>
<keyword evidence="3" id="KW-0813">Transport</keyword>
<dbReference type="GO" id="GO:0005053">
    <property type="term" value="F:peroxisome matrix targeting signal-2 binding"/>
    <property type="evidence" value="ECO:0007669"/>
    <property type="project" value="InterPro"/>
</dbReference>
<evidence type="ECO:0000256" key="7">
    <source>
        <dbReference type="ARBA" id="ARBA00022927"/>
    </source>
</evidence>
<keyword evidence="5 11" id="KW-0853">WD repeat</keyword>
<evidence type="ECO:0000313" key="13">
    <source>
        <dbReference type="Proteomes" id="UP001160483"/>
    </source>
</evidence>
<keyword evidence="6" id="KW-0677">Repeat</keyword>
<keyword evidence="8" id="KW-0576">Peroxisome</keyword>
<evidence type="ECO:0000256" key="2">
    <source>
        <dbReference type="ARBA" id="ARBA00004514"/>
    </source>
</evidence>
<comment type="similarity">
    <text evidence="9">Belongs to the WD repeat peroxin-7 family.</text>
</comment>
<dbReference type="AlphaFoldDB" id="A0AAU9KQZ9"/>
<dbReference type="SUPFAM" id="SSF50978">
    <property type="entry name" value="WD40 repeat-like"/>
    <property type="match status" value="1"/>
</dbReference>
<evidence type="ECO:0000256" key="1">
    <source>
        <dbReference type="ARBA" id="ARBA00004253"/>
    </source>
</evidence>
<dbReference type="PRINTS" id="PR00320">
    <property type="entry name" value="GPROTEINBRPT"/>
</dbReference>
<dbReference type="Gene3D" id="2.130.10.10">
    <property type="entry name" value="YVTN repeat-like/Quinoprotein amine dehydrogenase"/>
    <property type="match status" value="1"/>
</dbReference>
<dbReference type="PROSITE" id="PS50082">
    <property type="entry name" value="WD_REPEATS_2"/>
    <property type="match status" value="1"/>
</dbReference>
<evidence type="ECO:0000256" key="8">
    <source>
        <dbReference type="ARBA" id="ARBA00023140"/>
    </source>
</evidence>
<dbReference type="InterPro" id="IPR044536">
    <property type="entry name" value="PEX7"/>
</dbReference>
<name>A0AAU9KQZ9_9STRA</name>
<protein>
    <recommendedName>
        <fullName evidence="10">Peroxin-7</fullName>
    </recommendedName>
</protein>
<dbReference type="EMBL" id="CAKKTJ010000112">
    <property type="protein sequence ID" value="CAH0474624.1"/>
    <property type="molecule type" value="Genomic_DNA"/>
</dbReference>
<evidence type="ECO:0000256" key="11">
    <source>
        <dbReference type="PROSITE-ProRule" id="PRU00221"/>
    </source>
</evidence>
<keyword evidence="4" id="KW-0963">Cytoplasm</keyword>
<evidence type="ECO:0000256" key="9">
    <source>
        <dbReference type="ARBA" id="ARBA00024017"/>
    </source>
</evidence>
<proteinExistence type="inferred from homology"/>
<dbReference type="InterPro" id="IPR020472">
    <property type="entry name" value="WD40_PAC1"/>
</dbReference>
<dbReference type="InterPro" id="IPR001680">
    <property type="entry name" value="WD40_rpt"/>
</dbReference>
<dbReference type="SMART" id="SM00320">
    <property type="entry name" value="WD40"/>
    <property type="match status" value="6"/>
</dbReference>
<dbReference type="PROSITE" id="PS00678">
    <property type="entry name" value="WD_REPEATS_1"/>
    <property type="match status" value="1"/>
</dbReference>
<evidence type="ECO:0000313" key="12">
    <source>
        <dbReference type="EMBL" id="CAH0474624.1"/>
    </source>
</evidence>